<feature type="compositionally biased region" description="Pro residues" evidence="1">
    <location>
        <begin position="128"/>
        <end position="138"/>
    </location>
</feature>
<evidence type="ECO:0000256" key="1">
    <source>
        <dbReference type="SAM" id="MobiDB-lite"/>
    </source>
</evidence>
<dbReference type="Proteomes" id="UP000636709">
    <property type="component" value="Unassembled WGS sequence"/>
</dbReference>
<feature type="transmembrane region" description="Helical" evidence="2">
    <location>
        <begin position="93"/>
        <end position="111"/>
    </location>
</feature>
<feature type="compositionally biased region" description="Pro residues" evidence="1">
    <location>
        <begin position="149"/>
        <end position="164"/>
    </location>
</feature>
<name>A0A835F296_9POAL</name>
<feature type="region of interest" description="Disordered" evidence="1">
    <location>
        <begin position="279"/>
        <end position="334"/>
    </location>
</feature>
<dbReference type="EMBL" id="JACEFO010001653">
    <property type="protein sequence ID" value="KAF8725994.1"/>
    <property type="molecule type" value="Genomic_DNA"/>
</dbReference>
<protein>
    <submittedName>
        <fullName evidence="3">Uncharacterized protein</fullName>
    </submittedName>
</protein>
<feature type="region of interest" description="Disordered" evidence="1">
    <location>
        <begin position="115"/>
        <end position="179"/>
    </location>
</feature>
<gene>
    <name evidence="3" type="ORF">HU200_020574</name>
</gene>
<evidence type="ECO:0000313" key="3">
    <source>
        <dbReference type="EMBL" id="KAF8725994.1"/>
    </source>
</evidence>
<evidence type="ECO:0000313" key="4">
    <source>
        <dbReference type="Proteomes" id="UP000636709"/>
    </source>
</evidence>
<comment type="caution">
    <text evidence="3">The sequence shown here is derived from an EMBL/GenBank/DDBJ whole genome shotgun (WGS) entry which is preliminary data.</text>
</comment>
<sequence>MAFQAILHPPNWLKTEWYNALFTPTFHAAGAGSAAAAAPSPGPSQQLPAPITDSHAMRLILYMITNTATFGTALTLVALLLRMRGWDASSARSATAVTGLAVIISVLSQNFDPFPDPAPDPFSSAPYPTSPSLPPTLPPSTARTSSATAPPPTPRRRPSSPPPSAVTDSPPSATASPPPNAPPAVGVFFILLLPLLLIPFAFSSPSGAQRQGSSPAVAAGSSFGRGPAVSLGCSIESASPLLTTPAAVLPSSPRWMESRARMAGGCAVVRKKQSLNSSPAVLAFPSPRAGGRHAPPTPRRKSRDFSLPPPPLPSSGREDPRRPDEPSAASSSDSAGFLASCWSRSPYVCNPRPMAAKTRPARARQRPAPAKTWPARAWLRPARARLLPARARLRPARTRLLPARAWLRPARVWV</sequence>
<keyword evidence="2" id="KW-0472">Membrane</keyword>
<accession>A0A835F296</accession>
<evidence type="ECO:0000256" key="2">
    <source>
        <dbReference type="SAM" id="Phobius"/>
    </source>
</evidence>
<keyword evidence="4" id="KW-1185">Reference proteome</keyword>
<proteinExistence type="predicted"/>
<keyword evidence="2" id="KW-0812">Transmembrane</keyword>
<feature type="transmembrane region" description="Helical" evidence="2">
    <location>
        <begin position="184"/>
        <end position="202"/>
    </location>
</feature>
<feature type="compositionally biased region" description="Low complexity" evidence="1">
    <location>
        <begin position="165"/>
        <end position="175"/>
    </location>
</feature>
<organism evidence="3 4">
    <name type="scientific">Digitaria exilis</name>
    <dbReference type="NCBI Taxonomy" id="1010633"/>
    <lineage>
        <taxon>Eukaryota</taxon>
        <taxon>Viridiplantae</taxon>
        <taxon>Streptophyta</taxon>
        <taxon>Embryophyta</taxon>
        <taxon>Tracheophyta</taxon>
        <taxon>Spermatophyta</taxon>
        <taxon>Magnoliopsida</taxon>
        <taxon>Liliopsida</taxon>
        <taxon>Poales</taxon>
        <taxon>Poaceae</taxon>
        <taxon>PACMAD clade</taxon>
        <taxon>Panicoideae</taxon>
        <taxon>Panicodae</taxon>
        <taxon>Paniceae</taxon>
        <taxon>Anthephorinae</taxon>
        <taxon>Digitaria</taxon>
    </lineage>
</organism>
<dbReference type="AlphaFoldDB" id="A0A835F296"/>
<keyword evidence="2" id="KW-1133">Transmembrane helix</keyword>
<feature type="compositionally biased region" description="Low complexity" evidence="1">
    <location>
        <begin position="139"/>
        <end position="148"/>
    </location>
</feature>
<reference evidence="3" key="1">
    <citation type="submission" date="2020-07" db="EMBL/GenBank/DDBJ databases">
        <title>Genome sequence and genetic diversity analysis of an under-domesticated orphan crop, white fonio (Digitaria exilis).</title>
        <authorList>
            <person name="Bennetzen J.L."/>
            <person name="Chen S."/>
            <person name="Ma X."/>
            <person name="Wang X."/>
            <person name="Yssel A.E.J."/>
            <person name="Chaluvadi S.R."/>
            <person name="Johnson M."/>
            <person name="Gangashetty P."/>
            <person name="Hamidou F."/>
            <person name="Sanogo M.D."/>
            <person name="Zwaenepoel A."/>
            <person name="Wallace J."/>
            <person name="Van De Peer Y."/>
            <person name="Van Deynze A."/>
        </authorList>
    </citation>
    <scope>NUCLEOTIDE SEQUENCE</scope>
    <source>
        <tissue evidence="3">Leaves</tissue>
    </source>
</reference>
<feature type="compositionally biased region" description="Basic and acidic residues" evidence="1">
    <location>
        <begin position="316"/>
        <end position="325"/>
    </location>
</feature>
<feature type="transmembrane region" description="Helical" evidence="2">
    <location>
        <begin position="59"/>
        <end position="81"/>
    </location>
</feature>